<dbReference type="EMBL" id="ML986681">
    <property type="protein sequence ID" value="KAF2260402.1"/>
    <property type="molecule type" value="Genomic_DNA"/>
</dbReference>
<dbReference type="PANTHER" id="PTHR10801">
    <property type="entry name" value="24-DEHYDROCHOLESTEROL REDUCTASE"/>
    <property type="match status" value="1"/>
</dbReference>
<evidence type="ECO:0000256" key="1">
    <source>
        <dbReference type="ARBA" id="ARBA00004167"/>
    </source>
</evidence>
<dbReference type="InterPro" id="IPR016166">
    <property type="entry name" value="FAD-bd_PCMH"/>
</dbReference>
<evidence type="ECO:0000256" key="5">
    <source>
        <dbReference type="ARBA" id="ARBA00023002"/>
    </source>
</evidence>
<keyword evidence="3" id="KW-0812">Transmembrane</keyword>
<proteinExistence type="predicted"/>
<keyword evidence="9" id="KW-1185">Reference proteome</keyword>
<evidence type="ECO:0000256" key="4">
    <source>
        <dbReference type="ARBA" id="ARBA00022989"/>
    </source>
</evidence>
<evidence type="ECO:0000256" key="6">
    <source>
        <dbReference type="ARBA" id="ARBA00023136"/>
    </source>
</evidence>
<organism evidence="8 9">
    <name type="scientific">Lojkania enalia</name>
    <dbReference type="NCBI Taxonomy" id="147567"/>
    <lineage>
        <taxon>Eukaryota</taxon>
        <taxon>Fungi</taxon>
        <taxon>Dikarya</taxon>
        <taxon>Ascomycota</taxon>
        <taxon>Pezizomycotina</taxon>
        <taxon>Dothideomycetes</taxon>
        <taxon>Pleosporomycetidae</taxon>
        <taxon>Pleosporales</taxon>
        <taxon>Pleosporales incertae sedis</taxon>
        <taxon>Lojkania</taxon>
    </lineage>
</organism>
<dbReference type="GO" id="GO:0000246">
    <property type="term" value="F:Delta24(24-1) sterol reductase activity"/>
    <property type="evidence" value="ECO:0007669"/>
    <property type="project" value="TreeGrafter"/>
</dbReference>
<accession>A0A9P4K330</accession>
<keyword evidence="6" id="KW-0472">Membrane</keyword>
<dbReference type="GO" id="GO:0050614">
    <property type="term" value="F:Delta24-sterol reductase activity"/>
    <property type="evidence" value="ECO:0007669"/>
    <property type="project" value="UniProtKB-EC"/>
</dbReference>
<dbReference type="InterPro" id="IPR006094">
    <property type="entry name" value="Oxid_FAD_bind_N"/>
</dbReference>
<dbReference type="AlphaFoldDB" id="A0A9P4K330"/>
<comment type="subcellular location">
    <subcellularLocation>
        <location evidence="1">Membrane</location>
        <topology evidence="1">Single-pass membrane protein</topology>
    </subcellularLocation>
</comment>
<dbReference type="EC" id="1.3.1.72" evidence="2"/>
<dbReference type="Gene3D" id="3.30.465.10">
    <property type="match status" value="1"/>
</dbReference>
<dbReference type="PANTHER" id="PTHR10801:SF0">
    <property type="entry name" value="DELTA(24)-STEROL REDUCTASE"/>
    <property type="match status" value="1"/>
</dbReference>
<sequence length="495" mass="54719">MEQHNEVVSLISTQVRQFHDSKTSFRIYHGSTLSTRPTAKTKSNTVDISSLNHVLSVSGDSKTCLVEPNVPMDALVAATMEKGFLPPVVMELPNITAGGGFAGTSGESSSFKYGTFDCIVRSIEAVLGDGDIVTARADDAETRDLLYGSAGACGTLGIVTLLEIELIESEPYVELTYHPVHSVESALSTLQSAEEDPSIDFIDGILFSPSSGTVMTGKLTTCLPATHHNLQTFHNPSDPWFYLHAQSITTTYPDPSSLYKEYIPTPSYLFRYDRAVFWSGALAFSYFHFPFNFITRRLLDPFMRTRVVNHALHRSGLARRGIIQDLGLPYNTASQFIAYVEKKLGFWPLWLCPVKSPAALGRASFSMGNESLELPSMMLDVGVWGIGPSDDLQFIKLNREIEGVVSGLGGVKCLYAHAYYTEEEFWRIYDEAGYKAARAKWRAEGLPSVFDKVRVDLKGVDLQGGWAMGRIWGVYGVMSAVKMMLFGGDFVLKRR</sequence>
<dbReference type="OrthoDB" id="415825at2759"/>
<dbReference type="GO" id="GO:0005737">
    <property type="term" value="C:cytoplasm"/>
    <property type="evidence" value="ECO:0007669"/>
    <property type="project" value="TreeGrafter"/>
</dbReference>
<gene>
    <name evidence="8" type="ORF">CC78DRAFT_555581</name>
</gene>
<dbReference type="GO" id="GO:0008202">
    <property type="term" value="P:steroid metabolic process"/>
    <property type="evidence" value="ECO:0007669"/>
    <property type="project" value="TreeGrafter"/>
</dbReference>
<dbReference type="InterPro" id="IPR040165">
    <property type="entry name" value="Diminuto-like"/>
</dbReference>
<dbReference type="GO" id="GO:0016020">
    <property type="term" value="C:membrane"/>
    <property type="evidence" value="ECO:0007669"/>
    <property type="project" value="UniProtKB-SubCell"/>
</dbReference>
<evidence type="ECO:0000313" key="8">
    <source>
        <dbReference type="EMBL" id="KAF2260402.1"/>
    </source>
</evidence>
<dbReference type="SUPFAM" id="SSF56176">
    <property type="entry name" value="FAD-binding/transporter-associated domain-like"/>
    <property type="match status" value="1"/>
</dbReference>
<evidence type="ECO:0000256" key="3">
    <source>
        <dbReference type="ARBA" id="ARBA00022692"/>
    </source>
</evidence>
<dbReference type="GO" id="GO:0071949">
    <property type="term" value="F:FAD binding"/>
    <property type="evidence" value="ECO:0007669"/>
    <property type="project" value="InterPro"/>
</dbReference>
<dbReference type="InterPro" id="IPR016169">
    <property type="entry name" value="FAD-bd_PCMH_sub2"/>
</dbReference>
<dbReference type="Proteomes" id="UP000800093">
    <property type="component" value="Unassembled WGS sequence"/>
</dbReference>
<evidence type="ECO:0000256" key="2">
    <source>
        <dbReference type="ARBA" id="ARBA00012405"/>
    </source>
</evidence>
<name>A0A9P4K330_9PLEO</name>
<comment type="caution">
    <text evidence="8">The sequence shown here is derived from an EMBL/GenBank/DDBJ whole genome shotgun (WGS) entry which is preliminary data.</text>
</comment>
<evidence type="ECO:0000259" key="7">
    <source>
        <dbReference type="PROSITE" id="PS51387"/>
    </source>
</evidence>
<evidence type="ECO:0000313" key="9">
    <source>
        <dbReference type="Proteomes" id="UP000800093"/>
    </source>
</evidence>
<keyword evidence="4" id="KW-1133">Transmembrane helix</keyword>
<reference evidence="9" key="1">
    <citation type="journal article" date="2020" name="Stud. Mycol.">
        <title>101 Dothideomycetes genomes: A test case for predicting lifestyles and emergence of pathogens.</title>
        <authorList>
            <person name="Haridas S."/>
            <person name="Albert R."/>
            <person name="Binder M."/>
            <person name="Bloem J."/>
            <person name="LaButti K."/>
            <person name="Salamov A."/>
            <person name="Andreopoulos B."/>
            <person name="Baker S."/>
            <person name="Barry K."/>
            <person name="Bills G."/>
            <person name="Bluhm B."/>
            <person name="Cannon C."/>
            <person name="Castanera R."/>
            <person name="Culley D."/>
            <person name="Daum C."/>
            <person name="Ezra D."/>
            <person name="Gonzalez J."/>
            <person name="Henrissat B."/>
            <person name="Kuo A."/>
            <person name="Liang C."/>
            <person name="Lipzen A."/>
            <person name="Lutzoni F."/>
            <person name="Magnuson J."/>
            <person name="Mondo S."/>
            <person name="Nolan M."/>
            <person name="Ohm R."/>
            <person name="Pangilinan J."/>
            <person name="Park H.-J."/>
            <person name="Ramirez L."/>
            <person name="Alfaro M."/>
            <person name="Sun H."/>
            <person name="Tritt A."/>
            <person name="Yoshinaga Y."/>
            <person name="Zwiers L.-H."/>
            <person name="Turgeon B."/>
            <person name="Goodwin S."/>
            <person name="Spatafora J."/>
            <person name="Crous P."/>
            <person name="Grigoriev I."/>
        </authorList>
    </citation>
    <scope>NUCLEOTIDE SEQUENCE [LARGE SCALE GENOMIC DNA]</scope>
    <source>
        <strain evidence="9">CBS 304.66</strain>
    </source>
</reference>
<feature type="domain" description="FAD-binding PCMH-type" evidence="7">
    <location>
        <begin position="1"/>
        <end position="169"/>
    </location>
</feature>
<keyword evidence="5" id="KW-0560">Oxidoreductase</keyword>
<dbReference type="InterPro" id="IPR036318">
    <property type="entry name" value="FAD-bd_PCMH-like_sf"/>
</dbReference>
<dbReference type="PROSITE" id="PS51387">
    <property type="entry name" value="FAD_PCMH"/>
    <property type="match status" value="1"/>
</dbReference>
<dbReference type="Pfam" id="PF01565">
    <property type="entry name" value="FAD_binding_4"/>
    <property type="match status" value="1"/>
</dbReference>
<protein>
    <recommendedName>
        <fullName evidence="2">Delta(24)-sterol reductase</fullName>
        <ecNumber evidence="2">1.3.1.72</ecNumber>
    </recommendedName>
</protein>